<keyword evidence="1" id="KW-0472">Membrane</keyword>
<name>A0ABM0TR44_CAMSA</name>
<reference evidence="2" key="1">
    <citation type="journal article" date="2014" name="Nat. Commun.">
        <title>The emerging biofuel crop Camelina sativa retains a highly undifferentiated hexaploid genome structure.</title>
        <authorList>
            <person name="Kagale S."/>
            <person name="Koh C."/>
            <person name="Nixon J."/>
            <person name="Bollina V."/>
            <person name="Clarke W.E."/>
            <person name="Tuteja R."/>
            <person name="Spillane C."/>
            <person name="Robinson S.J."/>
            <person name="Links M.G."/>
            <person name="Clarke C."/>
            <person name="Higgins E.E."/>
            <person name="Huebert T."/>
            <person name="Sharpe A.G."/>
            <person name="Parkin I.A."/>
        </authorList>
    </citation>
    <scope>NUCLEOTIDE SEQUENCE [LARGE SCALE GENOMIC DNA]</scope>
    <source>
        <strain evidence="2">cv. DH55</strain>
    </source>
</reference>
<sequence>MAEWKKWASIISVVASSLFSFLIVFQIPLFRVACRNKRCETPLEVISSELIANELVPSYVVKTLLFPGAFAKSLLAAGSPNYHNLFSSYGFDHIYPSSSFSPDIRHLEVFAGSCLCLLGALLNLFKPTRISFLGTLLIFWGLVRDILLLDSAHDWITAQRNSVRVYPTLFLASLSAFLSMRSDLRKIIRCCRSMPSLSTKGD</sequence>
<dbReference type="Proteomes" id="UP000694864">
    <property type="component" value="Chromosome 9"/>
</dbReference>
<feature type="transmembrane region" description="Helical" evidence="1">
    <location>
        <begin position="165"/>
        <end position="184"/>
    </location>
</feature>
<keyword evidence="1" id="KW-0812">Transmembrane</keyword>
<evidence type="ECO:0000313" key="2">
    <source>
        <dbReference type="Proteomes" id="UP000694864"/>
    </source>
</evidence>
<feature type="transmembrane region" description="Helical" evidence="1">
    <location>
        <begin position="107"/>
        <end position="125"/>
    </location>
</feature>
<dbReference type="RefSeq" id="XP_010429993.1">
    <property type="nucleotide sequence ID" value="XM_010431691.2"/>
</dbReference>
<feature type="transmembrane region" description="Helical" evidence="1">
    <location>
        <begin position="132"/>
        <end position="153"/>
    </location>
</feature>
<feature type="transmembrane region" description="Helical" evidence="1">
    <location>
        <begin position="7"/>
        <end position="27"/>
    </location>
</feature>
<gene>
    <name evidence="3" type="primary">LOC104714358</name>
</gene>
<protein>
    <submittedName>
        <fullName evidence="3">Uncharacterized protein LOC104714358</fullName>
    </submittedName>
</protein>
<reference evidence="3" key="2">
    <citation type="submission" date="2025-08" db="UniProtKB">
        <authorList>
            <consortium name="RefSeq"/>
        </authorList>
    </citation>
    <scope>IDENTIFICATION</scope>
    <source>
        <tissue evidence="3">Leaf</tissue>
    </source>
</reference>
<dbReference type="GeneID" id="104714358"/>
<evidence type="ECO:0000256" key="1">
    <source>
        <dbReference type="SAM" id="Phobius"/>
    </source>
</evidence>
<evidence type="ECO:0000313" key="3">
    <source>
        <dbReference type="RefSeq" id="XP_010429993.1"/>
    </source>
</evidence>
<keyword evidence="1" id="KW-1133">Transmembrane helix</keyword>
<dbReference type="PANTHER" id="PTHR35288">
    <property type="entry name" value="TAIL FIBER"/>
    <property type="match status" value="1"/>
</dbReference>
<organism evidence="2 3">
    <name type="scientific">Camelina sativa</name>
    <name type="common">False flax</name>
    <name type="synonym">Myagrum sativum</name>
    <dbReference type="NCBI Taxonomy" id="90675"/>
    <lineage>
        <taxon>Eukaryota</taxon>
        <taxon>Viridiplantae</taxon>
        <taxon>Streptophyta</taxon>
        <taxon>Embryophyta</taxon>
        <taxon>Tracheophyta</taxon>
        <taxon>Spermatophyta</taxon>
        <taxon>Magnoliopsida</taxon>
        <taxon>eudicotyledons</taxon>
        <taxon>Gunneridae</taxon>
        <taxon>Pentapetalae</taxon>
        <taxon>rosids</taxon>
        <taxon>malvids</taxon>
        <taxon>Brassicales</taxon>
        <taxon>Brassicaceae</taxon>
        <taxon>Camelineae</taxon>
        <taxon>Camelina</taxon>
    </lineage>
</organism>
<proteinExistence type="predicted"/>
<dbReference type="PANTHER" id="PTHR35288:SF2">
    <property type="entry name" value="TRANSMEMBRANE PROTEIN"/>
    <property type="match status" value="1"/>
</dbReference>
<accession>A0ABM0TR44</accession>
<keyword evidence="2" id="KW-1185">Reference proteome</keyword>